<gene>
    <name evidence="1" type="ORF">PSON_ATCC_30995.1.T1760069</name>
</gene>
<sequence>MVHSIYHLQSLKILQLLINKKQFQLSKNFIITNISYSKKFINVLFLMKNIYTLLAKEVAYLIEQLWHQRTNDQKSKQQKLLIVTIVLVVYLQNKQINLIIFYIQTLIKLNYKIYILIDLFTKKPIKTQLNNFLQILNI</sequence>
<name>A0A8S1RJW8_9CILI</name>
<dbReference type="Proteomes" id="UP000692954">
    <property type="component" value="Unassembled WGS sequence"/>
</dbReference>
<evidence type="ECO:0000313" key="1">
    <source>
        <dbReference type="EMBL" id="CAD8127420.1"/>
    </source>
</evidence>
<dbReference type="AlphaFoldDB" id="A0A8S1RJW8"/>
<evidence type="ECO:0000313" key="2">
    <source>
        <dbReference type="Proteomes" id="UP000692954"/>
    </source>
</evidence>
<comment type="caution">
    <text evidence="1">The sequence shown here is derived from an EMBL/GenBank/DDBJ whole genome shotgun (WGS) entry which is preliminary data.</text>
</comment>
<keyword evidence="2" id="KW-1185">Reference proteome</keyword>
<proteinExistence type="predicted"/>
<organism evidence="1 2">
    <name type="scientific">Paramecium sonneborni</name>
    <dbReference type="NCBI Taxonomy" id="65129"/>
    <lineage>
        <taxon>Eukaryota</taxon>
        <taxon>Sar</taxon>
        <taxon>Alveolata</taxon>
        <taxon>Ciliophora</taxon>
        <taxon>Intramacronucleata</taxon>
        <taxon>Oligohymenophorea</taxon>
        <taxon>Peniculida</taxon>
        <taxon>Parameciidae</taxon>
        <taxon>Paramecium</taxon>
    </lineage>
</organism>
<accession>A0A8S1RJW8</accession>
<reference evidence="1" key="1">
    <citation type="submission" date="2021-01" db="EMBL/GenBank/DDBJ databases">
        <authorList>
            <consortium name="Genoscope - CEA"/>
            <person name="William W."/>
        </authorList>
    </citation>
    <scope>NUCLEOTIDE SEQUENCE</scope>
</reference>
<protein>
    <submittedName>
        <fullName evidence="1">Uncharacterized protein</fullName>
    </submittedName>
</protein>
<dbReference type="EMBL" id="CAJJDN010000176">
    <property type="protein sequence ID" value="CAD8127420.1"/>
    <property type="molecule type" value="Genomic_DNA"/>
</dbReference>